<keyword evidence="3" id="KW-1185">Reference proteome</keyword>
<reference evidence="2 3" key="1">
    <citation type="submission" date="2016-09" db="EMBL/GenBank/DDBJ databases">
        <title>Complete Genome Sequence of Streptomyces 5a phage BRock.</title>
        <authorList>
            <person name="Crossman A."/>
            <person name="Baron S."/>
            <person name="Jamdagni P."/>
            <person name="Khatri P."/>
            <person name="Sharma D."/>
            <person name="Pandey M."/>
            <person name="Goyal S."/>
            <person name="Kumar S."/>
            <person name="Phogat A."/>
            <person name="Chawla G."/>
            <person name="Pasricha M."/>
            <person name="Gupta K."/>
            <person name="Bazzad D."/>
            <person name="Aggarwal V."/>
            <person name="Poughat A."/>
            <person name="Singh K."/>
            <person name="Rana P."/>
            <person name="Gautam R."/>
            <person name="Sharma V."/>
            <person name="Tyagi D."/>
            <person name="Shahi A."/>
            <person name="Jangra N."/>
            <person name="Malik M."/>
            <person name="Sidhu P.K."/>
            <person name="Malik S."/>
            <person name="Ghalyan Y."/>
            <person name="Sharma S.S."/>
            <person name="Malik A."/>
            <person name="Chuttani R."/>
            <person name="Bamal N."/>
            <person name="Bhadula D."/>
            <person name="Batra A."/>
            <person name="Temple L."/>
            <person name="Nehra K."/>
        </authorList>
    </citation>
    <scope>NUCLEOTIDE SEQUENCE [LARGE SCALE GENOMIC DNA]</scope>
</reference>
<feature type="region of interest" description="Disordered" evidence="1">
    <location>
        <begin position="96"/>
        <end position="115"/>
    </location>
</feature>
<evidence type="ECO:0000256" key="1">
    <source>
        <dbReference type="SAM" id="MobiDB-lite"/>
    </source>
</evidence>
<dbReference type="RefSeq" id="YP_009831734.1">
    <property type="nucleotide sequence ID" value="NC_048650.1"/>
</dbReference>
<proteinExistence type="predicted"/>
<feature type="compositionally biased region" description="Acidic residues" evidence="1">
    <location>
        <begin position="103"/>
        <end position="115"/>
    </location>
</feature>
<name>A0A1J0GVQ9_9CAUD</name>
<dbReference type="Proteomes" id="UP000224898">
    <property type="component" value="Segment"/>
</dbReference>
<protein>
    <submittedName>
        <fullName evidence="2">Uncharacterized protein</fullName>
    </submittedName>
</protein>
<evidence type="ECO:0000313" key="3">
    <source>
        <dbReference type="Proteomes" id="UP000224898"/>
    </source>
</evidence>
<accession>A0A1J0GVQ9</accession>
<dbReference type="GeneID" id="55601423"/>
<dbReference type="EMBL" id="KX925554">
    <property type="protein sequence ID" value="APC46271.1"/>
    <property type="molecule type" value="Genomic_DNA"/>
</dbReference>
<sequence length="124" mass="14134">MTTAEIAGLVWEIDTLANGAKLYTNTTDNITGVLYWENSTVNYHVVMVDDETSPREFYDNAPYASWSKSHHADALRSLSEVMGDVEEELKEDALDSYYSSGADYDDGDYGYDSYDPYDVEYDRY</sequence>
<organism evidence="2 3">
    <name type="scientific">Streptomyces phage BRock</name>
    <dbReference type="NCBI Taxonomy" id="1913591"/>
    <lineage>
        <taxon>Viruses</taxon>
        <taxon>Duplodnaviria</taxon>
        <taxon>Heunggongvirae</taxon>
        <taxon>Uroviricota</taxon>
        <taxon>Caudoviricetes</taxon>
        <taxon>Borockvirus</taxon>
        <taxon>Borockvirus brock</taxon>
    </lineage>
</organism>
<dbReference type="KEGG" id="vg:55601423"/>
<evidence type="ECO:0000313" key="2">
    <source>
        <dbReference type="EMBL" id="APC46271.1"/>
    </source>
</evidence>